<evidence type="ECO:0000313" key="4">
    <source>
        <dbReference type="Proteomes" id="UP000184292"/>
    </source>
</evidence>
<evidence type="ECO:0000256" key="2">
    <source>
        <dbReference type="SAM" id="Phobius"/>
    </source>
</evidence>
<dbReference type="Proteomes" id="UP000184292">
    <property type="component" value="Unassembled WGS sequence"/>
</dbReference>
<sequence length="390" mass="40881">MSATHDLRADPRWRAGGPVPAPRPRRAGRDRRRPAPARRILAACLAPVPILASAALLLWTLTLSPFTAPFVERGTQEAELAIRTAMAREVDAAWVAARLDRALAAEDLDDARLALSLAERFGVPVRADQAEAVGAMEAELTGPWATATACGACAVDIASCPRLDLLAICGVPVEISPVGDVNALRRAGVAAWRGEEVDRLDAGLAVAGLAATGAVLLSGGTSVTVKAGTGLLRTARRLGTLTPAFRASLGRLADIGLRTDRILPYLLGRTALDEVADMGRVAALSAVAADIGRVADRTSLTDTALLLRHVDGPDDAARLARAAEAMGPETRAAFDVLGKARVFRALVRLSGLALLAAGMVYALALQVALWLAGRFGRLFWTALTEVVRGR</sequence>
<keyword evidence="2" id="KW-0472">Membrane</keyword>
<feature type="compositionally biased region" description="Basic residues" evidence="1">
    <location>
        <begin position="23"/>
        <end position="34"/>
    </location>
</feature>
<dbReference type="RefSeq" id="WP_083601276.1">
    <property type="nucleotide sequence ID" value="NZ_FQYO01000003.1"/>
</dbReference>
<feature type="transmembrane region" description="Helical" evidence="2">
    <location>
        <begin position="40"/>
        <end position="61"/>
    </location>
</feature>
<name>A0A1M6E197_9RHOB</name>
<organism evidence="3 4">
    <name type="scientific">Wenxinia saemankumensis</name>
    <dbReference type="NCBI Taxonomy" id="1447782"/>
    <lineage>
        <taxon>Bacteria</taxon>
        <taxon>Pseudomonadati</taxon>
        <taxon>Pseudomonadota</taxon>
        <taxon>Alphaproteobacteria</taxon>
        <taxon>Rhodobacterales</taxon>
        <taxon>Roseobacteraceae</taxon>
        <taxon>Wenxinia</taxon>
    </lineage>
</organism>
<dbReference type="STRING" id="1447782.SAMN05444417_1733"/>
<accession>A0A1M6E197</accession>
<feature type="region of interest" description="Disordered" evidence="1">
    <location>
        <begin position="1"/>
        <end position="34"/>
    </location>
</feature>
<dbReference type="EMBL" id="FQYO01000003">
    <property type="protein sequence ID" value="SHI79165.1"/>
    <property type="molecule type" value="Genomic_DNA"/>
</dbReference>
<dbReference type="AlphaFoldDB" id="A0A1M6E197"/>
<feature type="compositionally biased region" description="Basic and acidic residues" evidence="1">
    <location>
        <begin position="1"/>
        <end position="13"/>
    </location>
</feature>
<protein>
    <submittedName>
        <fullName evidence="3">Uncharacterized protein</fullName>
    </submittedName>
</protein>
<keyword evidence="2" id="KW-1133">Transmembrane helix</keyword>
<keyword evidence="2" id="KW-0812">Transmembrane</keyword>
<reference evidence="3 4" key="1">
    <citation type="submission" date="2016-11" db="EMBL/GenBank/DDBJ databases">
        <authorList>
            <person name="Jaros S."/>
            <person name="Januszkiewicz K."/>
            <person name="Wedrychowicz H."/>
        </authorList>
    </citation>
    <scope>NUCLEOTIDE SEQUENCE [LARGE SCALE GENOMIC DNA]</scope>
    <source>
        <strain evidence="3 4">DSM 100565</strain>
    </source>
</reference>
<keyword evidence="4" id="KW-1185">Reference proteome</keyword>
<proteinExistence type="predicted"/>
<evidence type="ECO:0000313" key="3">
    <source>
        <dbReference type="EMBL" id="SHI79165.1"/>
    </source>
</evidence>
<feature type="transmembrane region" description="Helical" evidence="2">
    <location>
        <begin position="349"/>
        <end position="372"/>
    </location>
</feature>
<evidence type="ECO:0000256" key="1">
    <source>
        <dbReference type="SAM" id="MobiDB-lite"/>
    </source>
</evidence>
<gene>
    <name evidence="3" type="ORF">SAMN05444417_1733</name>
</gene>
<dbReference type="OrthoDB" id="7774819at2"/>